<dbReference type="InterPro" id="IPR016152">
    <property type="entry name" value="PTrfase/Anion_transptr"/>
</dbReference>
<gene>
    <name evidence="2" type="ordered locus">Dole_0504</name>
</gene>
<dbReference type="PANTHER" id="PTHR47738">
    <property type="entry name" value="PTS SYSTEM FRUCTOSE-LIKE EIIA COMPONENT-RELATED"/>
    <property type="match status" value="1"/>
</dbReference>
<organism evidence="2 3">
    <name type="scientific">Desulfosudis oleivorans (strain DSM 6200 / JCM 39069 / Hxd3)</name>
    <name type="common">Desulfococcus oleovorans</name>
    <dbReference type="NCBI Taxonomy" id="96561"/>
    <lineage>
        <taxon>Bacteria</taxon>
        <taxon>Pseudomonadati</taxon>
        <taxon>Thermodesulfobacteriota</taxon>
        <taxon>Desulfobacteria</taxon>
        <taxon>Desulfobacterales</taxon>
        <taxon>Desulfosudaceae</taxon>
        <taxon>Desulfosudis</taxon>
    </lineage>
</organism>
<dbReference type="PANTHER" id="PTHR47738:SF1">
    <property type="entry name" value="NITROGEN REGULATORY PROTEIN"/>
    <property type="match status" value="1"/>
</dbReference>
<evidence type="ECO:0000313" key="3">
    <source>
        <dbReference type="Proteomes" id="UP000008561"/>
    </source>
</evidence>
<keyword evidence="3" id="KW-1185">Reference proteome</keyword>
<dbReference type="Proteomes" id="UP000008561">
    <property type="component" value="Chromosome"/>
</dbReference>
<dbReference type="KEGG" id="dol:Dole_0504"/>
<evidence type="ECO:0000259" key="1">
    <source>
        <dbReference type="PROSITE" id="PS51094"/>
    </source>
</evidence>
<dbReference type="Pfam" id="PF00359">
    <property type="entry name" value="PTS_EIIA_2"/>
    <property type="match status" value="1"/>
</dbReference>
<dbReference type="eggNOG" id="COG1762">
    <property type="taxonomic scope" value="Bacteria"/>
</dbReference>
<name>A8ZTQ0_DESOH</name>
<dbReference type="HOGENOM" id="CLU_072531_5_2_7"/>
<dbReference type="OrthoDB" id="95460at2"/>
<reference evidence="2 3" key="1">
    <citation type="submission" date="2007-10" db="EMBL/GenBank/DDBJ databases">
        <title>Complete sequence of Desulfococcus oleovorans Hxd3.</title>
        <authorList>
            <consortium name="US DOE Joint Genome Institute"/>
            <person name="Copeland A."/>
            <person name="Lucas S."/>
            <person name="Lapidus A."/>
            <person name="Barry K."/>
            <person name="Glavina del Rio T."/>
            <person name="Dalin E."/>
            <person name="Tice H."/>
            <person name="Pitluck S."/>
            <person name="Kiss H."/>
            <person name="Brettin T."/>
            <person name="Bruce D."/>
            <person name="Detter J.C."/>
            <person name="Han C."/>
            <person name="Schmutz J."/>
            <person name="Larimer F."/>
            <person name="Land M."/>
            <person name="Hauser L."/>
            <person name="Kyrpides N."/>
            <person name="Kim E."/>
            <person name="Wawrik B."/>
            <person name="Richardson P."/>
        </authorList>
    </citation>
    <scope>NUCLEOTIDE SEQUENCE [LARGE SCALE GENOMIC DNA]</scope>
    <source>
        <strain evidence="3">DSM 6200 / JCM 39069 / Hxd3</strain>
    </source>
</reference>
<dbReference type="InterPro" id="IPR002178">
    <property type="entry name" value="PTS_EIIA_type-2_dom"/>
</dbReference>
<dbReference type="STRING" id="96561.Dole_0504"/>
<accession>A8ZTQ0</accession>
<protein>
    <submittedName>
        <fullName evidence="2">Putative PTS IIA-like nitrogen-regulatory protein PtsN</fullName>
    </submittedName>
</protein>
<dbReference type="InterPro" id="IPR051541">
    <property type="entry name" value="PTS_SugarTrans_NitroReg"/>
</dbReference>
<evidence type="ECO:0000313" key="2">
    <source>
        <dbReference type="EMBL" id="ABW66314.1"/>
    </source>
</evidence>
<dbReference type="PROSITE" id="PS51094">
    <property type="entry name" value="PTS_EIIA_TYPE_2"/>
    <property type="match status" value="1"/>
</dbReference>
<dbReference type="GO" id="GO:0030295">
    <property type="term" value="F:protein kinase activator activity"/>
    <property type="evidence" value="ECO:0007669"/>
    <property type="project" value="TreeGrafter"/>
</dbReference>
<feature type="domain" description="PTS EIIA type-2" evidence="1">
    <location>
        <begin position="5"/>
        <end position="148"/>
    </location>
</feature>
<dbReference type="Gene3D" id="3.40.930.10">
    <property type="entry name" value="Mannitol-specific EII, Chain A"/>
    <property type="match status" value="1"/>
</dbReference>
<proteinExistence type="predicted"/>
<sequence>MKLLDVLRKEAVLVNLEARDKKGVLEELTVPAAKISGIEHSKLVRMLMERERLGTTGIGGGIGIPHGKLKELGTVILCAGLSRKGVDFDAMDGRPVHIFFLLFTPEGSTELHLMLLSRISKLLKNDIFRQRLADAQDADTVLEIIEEYDEEP</sequence>
<dbReference type="AlphaFoldDB" id="A8ZTQ0"/>
<dbReference type="RefSeq" id="WP_012173933.1">
    <property type="nucleotide sequence ID" value="NC_009943.1"/>
</dbReference>
<dbReference type="EMBL" id="CP000859">
    <property type="protein sequence ID" value="ABW66314.1"/>
    <property type="molecule type" value="Genomic_DNA"/>
</dbReference>
<dbReference type="SUPFAM" id="SSF55804">
    <property type="entry name" value="Phoshotransferase/anion transport protein"/>
    <property type="match status" value="1"/>
</dbReference>